<evidence type="ECO:0000259" key="12">
    <source>
        <dbReference type="PROSITE" id="PS51195"/>
    </source>
</evidence>
<dbReference type="Proteomes" id="UP001194746">
    <property type="component" value="Unassembled WGS sequence"/>
</dbReference>
<feature type="region of interest" description="Disordered" evidence="9">
    <location>
        <begin position="47"/>
        <end position="69"/>
    </location>
</feature>
<evidence type="ECO:0000313" key="14">
    <source>
        <dbReference type="Proteomes" id="UP001194746"/>
    </source>
</evidence>
<evidence type="ECO:0000256" key="2">
    <source>
        <dbReference type="ARBA" id="ARBA00022741"/>
    </source>
</evidence>
<dbReference type="InterPro" id="IPR014001">
    <property type="entry name" value="Helicase_ATP-bd"/>
</dbReference>
<dbReference type="PROSITE" id="PS00039">
    <property type="entry name" value="DEAD_ATP_HELICASE"/>
    <property type="match status" value="1"/>
</dbReference>
<keyword evidence="4 8" id="KW-0347">Helicase</keyword>
<dbReference type="CDD" id="cd18787">
    <property type="entry name" value="SF2_C_DEAD"/>
    <property type="match status" value="1"/>
</dbReference>
<dbReference type="Pfam" id="PF00270">
    <property type="entry name" value="DEAD"/>
    <property type="match status" value="1"/>
</dbReference>
<evidence type="ECO:0000256" key="7">
    <source>
        <dbReference type="PROSITE-ProRule" id="PRU00552"/>
    </source>
</evidence>
<sequence length="622" mass="68946">MDSFDVSEMDNALKEVTTHVNNKNAEAATAAREKGWGEPAEYDYTVYNAGPLGPQPGEESTTTAHPTDDLPEWAASAAKYEWNDEYGDVGPENADLEKMLFRNEHINRTGLKLKNLQNIQVIAESHERPNPVKNFDDAGLHPIIRQNIRLCGYNVPTPIQAYAIPAILTSHDLIAIAQTGSGKTAAFLIPVLSQLMGKAKKLAAPRPNLGAGFNPSTDSVCAEPLVLIIAPTRELATQIFDEARRLCYRSMLRPCVVYGGAPVRLQREELQKGCDILIASPGRLLDFMDKPYILSLRRVRYTIIDEADELLQADWESDFKKIMSGGDINEDADHRYMMFSATFNKDCRTLAREYLADDHVRVRIGRPGSTHINVDQNIIYAEPHLKKQCLYDLLLSMPPSRTLVFVNTKPQADLIDDYLYNMGLPSTSIHADRTQREREDALRAFRTAKCPILIATGVSARGLDIKNVMHVINFDLPRYAYGGITEYIHRIGRTARIGNEGLATSFYSDNDNELAADLVKILLETKQPVPDFLDTYKPDSEKLSFHDDTDDEGANEDGENAALVDTSDVAANTNNTNGHDNKASWNTGHDDNASWNAAVGGGMESSIYAKNGTTIAVVDGWE</sequence>
<feature type="compositionally biased region" description="Polar residues" evidence="9">
    <location>
        <begin position="570"/>
        <end position="587"/>
    </location>
</feature>
<evidence type="ECO:0000259" key="10">
    <source>
        <dbReference type="PROSITE" id="PS51192"/>
    </source>
</evidence>
<dbReference type="PANTHER" id="PTHR47958">
    <property type="entry name" value="ATP-DEPENDENT RNA HELICASE DBP3"/>
    <property type="match status" value="1"/>
</dbReference>
<evidence type="ECO:0000256" key="8">
    <source>
        <dbReference type="RuleBase" id="RU000492"/>
    </source>
</evidence>
<evidence type="ECO:0000256" key="9">
    <source>
        <dbReference type="SAM" id="MobiDB-lite"/>
    </source>
</evidence>
<comment type="catalytic activity">
    <reaction evidence="6">
        <text>ATP + H2O = ADP + phosphate + H(+)</text>
        <dbReference type="Rhea" id="RHEA:13065"/>
        <dbReference type="ChEBI" id="CHEBI:15377"/>
        <dbReference type="ChEBI" id="CHEBI:15378"/>
        <dbReference type="ChEBI" id="CHEBI:30616"/>
        <dbReference type="ChEBI" id="CHEBI:43474"/>
        <dbReference type="ChEBI" id="CHEBI:456216"/>
        <dbReference type="EC" id="3.6.4.13"/>
    </reaction>
</comment>
<proteinExistence type="inferred from homology"/>
<reference evidence="13" key="2">
    <citation type="submission" date="2020-02" db="EMBL/GenBank/DDBJ databases">
        <authorList>
            <person name="Gilchrist C.L.M."/>
            <person name="Chooi Y.-H."/>
        </authorList>
    </citation>
    <scope>NUCLEOTIDE SEQUENCE</scope>
    <source>
        <strain evidence="13">MST-FP2251</strain>
    </source>
</reference>
<feature type="domain" description="Helicase C-terminal" evidence="11">
    <location>
        <begin position="389"/>
        <end position="537"/>
    </location>
</feature>
<dbReference type="InterPro" id="IPR011545">
    <property type="entry name" value="DEAD/DEAH_box_helicase_dom"/>
</dbReference>
<keyword evidence="3 8" id="KW-0378">Hydrolase</keyword>
<dbReference type="EMBL" id="VCAU01000032">
    <property type="protein sequence ID" value="KAF9889873.1"/>
    <property type="molecule type" value="Genomic_DNA"/>
</dbReference>
<evidence type="ECO:0000259" key="11">
    <source>
        <dbReference type="PROSITE" id="PS51194"/>
    </source>
</evidence>
<evidence type="ECO:0000256" key="1">
    <source>
        <dbReference type="ARBA" id="ARBA00012552"/>
    </source>
</evidence>
<keyword evidence="2 8" id="KW-0547">Nucleotide-binding</keyword>
<dbReference type="GO" id="GO:0003724">
    <property type="term" value="F:RNA helicase activity"/>
    <property type="evidence" value="ECO:0007669"/>
    <property type="project" value="UniProtKB-EC"/>
</dbReference>
<keyword evidence="5 8" id="KW-0067">ATP-binding</keyword>
<keyword evidence="14" id="KW-1185">Reference proteome</keyword>
<dbReference type="GO" id="GO:0016787">
    <property type="term" value="F:hydrolase activity"/>
    <property type="evidence" value="ECO:0007669"/>
    <property type="project" value="UniProtKB-KW"/>
</dbReference>
<accession>A0AAD4GVV7</accession>
<dbReference type="InterPro" id="IPR000629">
    <property type="entry name" value="RNA-helicase_DEAD-box_CS"/>
</dbReference>
<feature type="short sequence motif" description="Q motif" evidence="7">
    <location>
        <begin position="133"/>
        <end position="161"/>
    </location>
</feature>
<feature type="compositionally biased region" description="Acidic residues" evidence="9">
    <location>
        <begin position="548"/>
        <end position="558"/>
    </location>
</feature>
<gene>
    <name evidence="13" type="ORF">FE257_006963</name>
</gene>
<dbReference type="AlphaFoldDB" id="A0AAD4GVV7"/>
<organism evidence="13 14">
    <name type="scientific">Aspergillus nanangensis</name>
    <dbReference type="NCBI Taxonomy" id="2582783"/>
    <lineage>
        <taxon>Eukaryota</taxon>
        <taxon>Fungi</taxon>
        <taxon>Dikarya</taxon>
        <taxon>Ascomycota</taxon>
        <taxon>Pezizomycotina</taxon>
        <taxon>Eurotiomycetes</taxon>
        <taxon>Eurotiomycetidae</taxon>
        <taxon>Eurotiales</taxon>
        <taxon>Aspergillaceae</taxon>
        <taxon>Aspergillus</taxon>
        <taxon>Aspergillus subgen. Circumdati</taxon>
    </lineage>
</organism>
<feature type="domain" description="Helicase ATP-binding" evidence="10">
    <location>
        <begin position="164"/>
        <end position="361"/>
    </location>
</feature>
<feature type="region of interest" description="Disordered" evidence="9">
    <location>
        <begin position="570"/>
        <end position="589"/>
    </location>
</feature>
<dbReference type="Pfam" id="PF00271">
    <property type="entry name" value="Helicase_C"/>
    <property type="match status" value="1"/>
</dbReference>
<dbReference type="PROSITE" id="PS51192">
    <property type="entry name" value="HELICASE_ATP_BIND_1"/>
    <property type="match status" value="1"/>
</dbReference>
<dbReference type="InterPro" id="IPR014014">
    <property type="entry name" value="RNA_helicase_DEAD_Q_motif"/>
</dbReference>
<dbReference type="PROSITE" id="PS51195">
    <property type="entry name" value="Q_MOTIF"/>
    <property type="match status" value="1"/>
</dbReference>
<dbReference type="GO" id="GO:0003676">
    <property type="term" value="F:nucleic acid binding"/>
    <property type="evidence" value="ECO:0007669"/>
    <property type="project" value="InterPro"/>
</dbReference>
<reference evidence="13" key="1">
    <citation type="journal article" date="2019" name="Beilstein J. Org. Chem.">
        <title>Nanangenines: drimane sesquiterpenoids as the dominant metabolite cohort of a novel Australian fungus, Aspergillus nanangensis.</title>
        <authorList>
            <person name="Lacey H.J."/>
            <person name="Gilchrist C.L.M."/>
            <person name="Crombie A."/>
            <person name="Kalaitzis J.A."/>
            <person name="Vuong D."/>
            <person name="Rutledge P.J."/>
            <person name="Turner P."/>
            <person name="Pitt J.I."/>
            <person name="Lacey E."/>
            <person name="Chooi Y.H."/>
            <person name="Piggott A.M."/>
        </authorList>
    </citation>
    <scope>NUCLEOTIDE SEQUENCE</scope>
    <source>
        <strain evidence="13">MST-FP2251</strain>
    </source>
</reference>
<comment type="caution">
    <text evidence="13">The sequence shown here is derived from an EMBL/GenBank/DDBJ whole genome shotgun (WGS) entry which is preliminary data.</text>
</comment>
<dbReference type="Gene3D" id="3.40.50.300">
    <property type="entry name" value="P-loop containing nucleotide triphosphate hydrolases"/>
    <property type="match status" value="2"/>
</dbReference>
<dbReference type="GO" id="GO:0005524">
    <property type="term" value="F:ATP binding"/>
    <property type="evidence" value="ECO:0007669"/>
    <property type="project" value="UniProtKB-KW"/>
</dbReference>
<dbReference type="SUPFAM" id="SSF52540">
    <property type="entry name" value="P-loop containing nucleoside triphosphate hydrolases"/>
    <property type="match status" value="1"/>
</dbReference>
<dbReference type="SMART" id="SM00487">
    <property type="entry name" value="DEXDc"/>
    <property type="match status" value="1"/>
</dbReference>
<feature type="region of interest" description="Disordered" evidence="9">
    <location>
        <begin position="533"/>
        <end position="558"/>
    </location>
</feature>
<dbReference type="InterPro" id="IPR001650">
    <property type="entry name" value="Helicase_C-like"/>
</dbReference>
<dbReference type="PROSITE" id="PS51194">
    <property type="entry name" value="HELICASE_CTER"/>
    <property type="match status" value="1"/>
</dbReference>
<dbReference type="InterPro" id="IPR027417">
    <property type="entry name" value="P-loop_NTPase"/>
</dbReference>
<feature type="domain" description="DEAD-box RNA helicase Q" evidence="12">
    <location>
        <begin position="133"/>
        <end position="161"/>
    </location>
</feature>
<comment type="similarity">
    <text evidence="8">Belongs to the DEAD box helicase family.</text>
</comment>
<dbReference type="EC" id="3.6.4.13" evidence="1"/>
<protein>
    <recommendedName>
        <fullName evidence="1">RNA helicase</fullName>
        <ecNumber evidence="1">3.6.4.13</ecNumber>
    </recommendedName>
</protein>
<feature type="compositionally biased region" description="Basic and acidic residues" evidence="9">
    <location>
        <begin position="534"/>
        <end position="547"/>
    </location>
</feature>
<evidence type="ECO:0000256" key="4">
    <source>
        <dbReference type="ARBA" id="ARBA00022806"/>
    </source>
</evidence>
<evidence type="ECO:0000256" key="6">
    <source>
        <dbReference type="ARBA" id="ARBA00047984"/>
    </source>
</evidence>
<evidence type="ECO:0000256" key="3">
    <source>
        <dbReference type="ARBA" id="ARBA00022801"/>
    </source>
</evidence>
<evidence type="ECO:0000256" key="5">
    <source>
        <dbReference type="ARBA" id="ARBA00022840"/>
    </source>
</evidence>
<name>A0AAD4GVV7_ASPNN</name>
<evidence type="ECO:0000313" key="13">
    <source>
        <dbReference type="EMBL" id="KAF9889873.1"/>
    </source>
</evidence>
<dbReference type="SMART" id="SM00490">
    <property type="entry name" value="HELICc"/>
    <property type="match status" value="1"/>
</dbReference>